<feature type="transmembrane region" description="Helical" evidence="5">
    <location>
        <begin position="232"/>
        <end position="258"/>
    </location>
</feature>
<reference evidence="8" key="2">
    <citation type="submission" date="2015-01" db="EMBL/GenBank/DDBJ databases">
        <title>Evolutionary Origins and Diversification of the Mycorrhizal Mutualists.</title>
        <authorList>
            <consortium name="DOE Joint Genome Institute"/>
            <consortium name="Mycorrhizal Genomics Consortium"/>
            <person name="Kohler A."/>
            <person name="Kuo A."/>
            <person name="Nagy L.G."/>
            <person name="Floudas D."/>
            <person name="Copeland A."/>
            <person name="Barry K.W."/>
            <person name="Cichocki N."/>
            <person name="Veneault-Fourrey C."/>
            <person name="LaButti K."/>
            <person name="Lindquist E.A."/>
            <person name="Lipzen A."/>
            <person name="Lundell T."/>
            <person name="Morin E."/>
            <person name="Murat C."/>
            <person name="Riley R."/>
            <person name="Ohm R."/>
            <person name="Sun H."/>
            <person name="Tunlid A."/>
            <person name="Henrissat B."/>
            <person name="Grigoriev I.V."/>
            <person name="Hibbett D.S."/>
            <person name="Martin F."/>
        </authorList>
    </citation>
    <scope>NUCLEOTIDE SEQUENCE [LARGE SCALE GENOMIC DNA]</scope>
    <source>
        <strain evidence="8">MUT 4182</strain>
    </source>
</reference>
<evidence type="ECO:0000256" key="4">
    <source>
        <dbReference type="ARBA" id="ARBA00022840"/>
    </source>
</evidence>
<dbReference type="PROSITE" id="PS50011">
    <property type="entry name" value="PROTEIN_KINASE_DOM"/>
    <property type="match status" value="1"/>
</dbReference>
<dbReference type="PANTHER" id="PTHR44329:SF288">
    <property type="entry name" value="MITOGEN-ACTIVATED PROTEIN KINASE KINASE KINASE 20"/>
    <property type="match status" value="1"/>
</dbReference>
<dbReference type="EMBL" id="KN822950">
    <property type="protein sequence ID" value="KIO33047.1"/>
    <property type="molecule type" value="Genomic_DNA"/>
</dbReference>
<dbReference type="Pfam" id="PF00069">
    <property type="entry name" value="Pkinase"/>
    <property type="match status" value="1"/>
</dbReference>
<keyword evidence="2" id="KW-0547">Nucleotide-binding</keyword>
<dbReference type="HOGENOM" id="CLU_909714_0_0_1"/>
<proteinExistence type="predicted"/>
<keyword evidence="1" id="KW-0808">Transferase</keyword>
<dbReference type="PROSITE" id="PS00108">
    <property type="entry name" value="PROTEIN_KINASE_ST"/>
    <property type="match status" value="1"/>
</dbReference>
<keyword evidence="5" id="KW-0472">Membrane</keyword>
<dbReference type="Proteomes" id="UP000054248">
    <property type="component" value="Unassembled WGS sequence"/>
</dbReference>
<evidence type="ECO:0000313" key="7">
    <source>
        <dbReference type="EMBL" id="KIO33047.1"/>
    </source>
</evidence>
<dbReference type="InterPro" id="IPR011009">
    <property type="entry name" value="Kinase-like_dom_sf"/>
</dbReference>
<dbReference type="CDD" id="cd14014">
    <property type="entry name" value="STKc_PknB_like"/>
    <property type="match status" value="1"/>
</dbReference>
<keyword evidence="5" id="KW-0812">Transmembrane</keyword>
<dbReference type="STRING" id="1051891.A0A0C3MH55"/>
<evidence type="ECO:0000256" key="2">
    <source>
        <dbReference type="ARBA" id="ARBA00022741"/>
    </source>
</evidence>
<dbReference type="SUPFAM" id="SSF56112">
    <property type="entry name" value="Protein kinase-like (PK-like)"/>
    <property type="match status" value="1"/>
</dbReference>
<keyword evidence="5" id="KW-1133">Transmembrane helix</keyword>
<name>A0A0C3MH55_9AGAM</name>
<reference evidence="7 8" key="1">
    <citation type="submission" date="2014-04" db="EMBL/GenBank/DDBJ databases">
        <authorList>
            <consortium name="DOE Joint Genome Institute"/>
            <person name="Kuo A."/>
            <person name="Girlanda M."/>
            <person name="Perotto S."/>
            <person name="Kohler A."/>
            <person name="Nagy L.G."/>
            <person name="Floudas D."/>
            <person name="Copeland A."/>
            <person name="Barry K.W."/>
            <person name="Cichocki N."/>
            <person name="Veneault-Fourrey C."/>
            <person name="LaButti K."/>
            <person name="Lindquist E.A."/>
            <person name="Lipzen A."/>
            <person name="Lundell T."/>
            <person name="Morin E."/>
            <person name="Murat C."/>
            <person name="Sun H."/>
            <person name="Tunlid A."/>
            <person name="Henrissat B."/>
            <person name="Grigoriev I.V."/>
            <person name="Hibbett D.S."/>
            <person name="Martin F."/>
            <person name="Nordberg H.P."/>
            <person name="Cantor M.N."/>
            <person name="Hua S.X."/>
        </authorList>
    </citation>
    <scope>NUCLEOTIDE SEQUENCE [LARGE SCALE GENOMIC DNA]</scope>
    <source>
        <strain evidence="7 8">MUT 4182</strain>
    </source>
</reference>
<sequence length="306" mass="34414">MSCRSKFDSRDLNPAVLHEALQSQSDYFISKHRIKVRETTLGVGGFATGRLGHLWSGSWMWFLETPATVAVKELRTAALKGEELRIAFRLAREMKVWASCKHENVLEFWGYHLSKDFRQAYLISPYMKNGNITEYLAQKAPPLKRRLELVRDTARGLRYLHSRDPPIVHRDLKPPNVLINDEGKALLSDFGLAEAMGENSTGLNTSNGFKGTIRYCSPEVCQGSPPQRASDIWAWGCLALEAGGHIMTGTILKFYFCFLGPVVVAERRSRRIHRLSLSFAYNCFGIAGFLTLIKGPISSAAQFNSR</sequence>
<organism evidence="7 8">
    <name type="scientific">Tulasnella calospora MUT 4182</name>
    <dbReference type="NCBI Taxonomy" id="1051891"/>
    <lineage>
        <taxon>Eukaryota</taxon>
        <taxon>Fungi</taxon>
        <taxon>Dikarya</taxon>
        <taxon>Basidiomycota</taxon>
        <taxon>Agaricomycotina</taxon>
        <taxon>Agaricomycetes</taxon>
        <taxon>Cantharellales</taxon>
        <taxon>Tulasnellaceae</taxon>
        <taxon>Tulasnella</taxon>
    </lineage>
</organism>
<dbReference type="InterPro" id="IPR051681">
    <property type="entry name" value="Ser/Thr_Kinases-Pseudokinases"/>
</dbReference>
<dbReference type="PANTHER" id="PTHR44329">
    <property type="entry name" value="SERINE/THREONINE-PROTEIN KINASE TNNI3K-RELATED"/>
    <property type="match status" value="1"/>
</dbReference>
<feature type="transmembrane region" description="Helical" evidence="5">
    <location>
        <begin position="279"/>
        <end position="297"/>
    </location>
</feature>
<feature type="domain" description="Protein kinase" evidence="6">
    <location>
        <begin position="35"/>
        <end position="306"/>
    </location>
</feature>
<dbReference type="GO" id="GO:0005524">
    <property type="term" value="F:ATP binding"/>
    <property type="evidence" value="ECO:0007669"/>
    <property type="project" value="UniProtKB-KW"/>
</dbReference>
<gene>
    <name evidence="7" type="ORF">M407DRAFT_17928</name>
</gene>
<protein>
    <recommendedName>
        <fullName evidence="6">Protein kinase domain-containing protein</fullName>
    </recommendedName>
</protein>
<evidence type="ECO:0000259" key="6">
    <source>
        <dbReference type="PROSITE" id="PS50011"/>
    </source>
</evidence>
<evidence type="ECO:0000313" key="8">
    <source>
        <dbReference type="Proteomes" id="UP000054248"/>
    </source>
</evidence>
<accession>A0A0C3MH55</accession>
<dbReference type="Gene3D" id="1.10.510.10">
    <property type="entry name" value="Transferase(Phosphotransferase) domain 1"/>
    <property type="match status" value="1"/>
</dbReference>
<dbReference type="GO" id="GO:0004674">
    <property type="term" value="F:protein serine/threonine kinase activity"/>
    <property type="evidence" value="ECO:0007669"/>
    <property type="project" value="TreeGrafter"/>
</dbReference>
<dbReference type="InterPro" id="IPR000719">
    <property type="entry name" value="Prot_kinase_dom"/>
</dbReference>
<dbReference type="SMART" id="SM00220">
    <property type="entry name" value="S_TKc"/>
    <property type="match status" value="1"/>
</dbReference>
<evidence type="ECO:0000256" key="3">
    <source>
        <dbReference type="ARBA" id="ARBA00022777"/>
    </source>
</evidence>
<dbReference type="AlphaFoldDB" id="A0A0C3MH55"/>
<evidence type="ECO:0000256" key="5">
    <source>
        <dbReference type="SAM" id="Phobius"/>
    </source>
</evidence>
<dbReference type="OrthoDB" id="346907at2759"/>
<evidence type="ECO:0000256" key="1">
    <source>
        <dbReference type="ARBA" id="ARBA00022679"/>
    </source>
</evidence>
<dbReference type="InterPro" id="IPR008271">
    <property type="entry name" value="Ser/Thr_kinase_AS"/>
</dbReference>
<keyword evidence="3" id="KW-0418">Kinase</keyword>
<keyword evidence="4" id="KW-0067">ATP-binding</keyword>
<keyword evidence="8" id="KW-1185">Reference proteome</keyword>